<name>A0AA40CMN6_9PEZI</name>
<keyword evidence="3" id="KW-1185">Reference proteome</keyword>
<sequence length="1492" mass="171705">MFDPPEGSATGPTPQCQALNLSDAQRCHAPATHNTNLFCRLHALQCFGLYKGYKRRNAALDTLAESEPAYLRDSKIALQNQTFEDVTEESQLQEIHSFLFGQYVLLRKVISARKLHHRHFYSLEMDYGHEAYLNKLVSREKAVGKALEALEKRSAEVVFRKEKWYEWVRKEQQQEEEQARREGEVKKKVKMEAALWKRHWGGVKARLEEKKRREEKKREEAYLEEVWRERMAEEEEGAVDWDPIEDVYQDDRERFTDLIRHFLWMEIAAAGEGEGEGEGKEEKIPMANGDGEVDRDGDADGDPLADAAPSASAPAPKKKKKGKRKGKPQTVVPVKETQLAKNPAQSQGKQSELDKSKIESRDEVKKRLKEGVKKEYDHVQGPLVVGSAQLPHELYKKTAPYSEEDAERLVSEIAEIKLLLFCRQILSQSKLLPAALRANSIEEFLADESVADSDLRDLCLKVEQPSLQALRDACADLARGDEPDHDEEEEPAVPPRSAADYLAHSFRYGDLEDSGRRAGQGLRNDLMSLDNRKMFDADSLTAGELKQEPKDRKMKIKVCGKSIWNHASQGSMARDGWLHFCIMAKDCSFPDAMSLCRNWDEFAQLHFLAGWNYFPAPKWYMWSGNIMIEELIGKGFVPFYVLGEAEEETTYNHLPKVTQKALAACDFVTESRNILCAYMKRNDAASRRFIQYILMSRGEAMILVRDGKTGRIVVAPEEDERWYCRHIPGAIAPPPGNATSGHEDLWATERIDPTFFAKAQSNRAWTFGFDAYYEVYIWQNAPGQEISSLYRLVSDSLWKAHKVRGVRDKYKIQKHIIQGLTRDKKTMAARPIRPGEDAVSLFDEVTGPDVVYWMRTKYGKMVQTNQDIPTGESPYLFYNESDEAEDAILFEDGLPDHFPFIEISNPLLQFETSGMSPSILNYQANILHKSLFPEKPLASESIEDALSEDDDSAWESDNSIEGGLKPYAPGSEEFNYYLSPLWAQAHREITRCKNTLSLEKRELLRKLDFDSVRLQIPYSQLTKMMSPLEVMERDRSFIFKDTFHLSDLEEGAQAKYEISSRLLRGVQKFVPAKPKLDWPWFCMEVLDWINLKLYYKKYAQEPIHPWPHRYMVQDITQAFVIMALFFPKLPVTSVVHAYLDTKEGSEFKNSPIFDLVGRSKTRPTCRSRTSNQFQPPSFWEELEQLKRSKKAIYEVYPMDWAIRIRTTIAKLYRGGAIAPAPFSPDEDICTGLTASLTEPGHSEPEMYIKYHWKRDFRSSLPANYIDYTEWPDLLAVARPFAASNPNARFALIKLWSAPHFYPLMLQTPSRLATAFIDPSGRSWIWKFLPKDMPASEWSIHNTVRLRLGALRQSMMGVSDAELARAAAEKAAQSMQDTQRSKNSDKKKPPKEKSWWDRQYLQDKKKWDNGEKWKADEKWGYGHCELDERVFHRGDLILVMGVGEEDLLKWCTAVTFALQTKPWFREVDLWKSFINVDLEFLEGLDKFYLGWES</sequence>
<evidence type="ECO:0000256" key="1">
    <source>
        <dbReference type="SAM" id="MobiDB-lite"/>
    </source>
</evidence>
<dbReference type="Proteomes" id="UP001174936">
    <property type="component" value="Unassembled WGS sequence"/>
</dbReference>
<feature type="region of interest" description="Disordered" evidence="1">
    <location>
        <begin position="1367"/>
        <end position="1393"/>
    </location>
</feature>
<gene>
    <name evidence="2" type="ORF">B0T16DRAFT_199057</name>
</gene>
<protein>
    <recommendedName>
        <fullName evidence="4">Mfs allantoate protein</fullName>
    </recommendedName>
</protein>
<evidence type="ECO:0000313" key="3">
    <source>
        <dbReference type="Proteomes" id="UP001174936"/>
    </source>
</evidence>
<feature type="compositionally biased region" description="Basic and acidic residues" evidence="1">
    <location>
        <begin position="351"/>
        <end position="364"/>
    </location>
</feature>
<feature type="compositionally biased region" description="Basic and acidic residues" evidence="1">
    <location>
        <begin position="1378"/>
        <end position="1393"/>
    </location>
</feature>
<feature type="compositionally biased region" description="Basic residues" evidence="1">
    <location>
        <begin position="316"/>
        <end position="327"/>
    </location>
</feature>
<feature type="region of interest" description="Disordered" evidence="1">
    <location>
        <begin position="272"/>
        <end position="364"/>
    </location>
</feature>
<dbReference type="EMBL" id="JAULSV010000005">
    <property type="protein sequence ID" value="KAK0644601.1"/>
    <property type="molecule type" value="Genomic_DNA"/>
</dbReference>
<comment type="caution">
    <text evidence="2">The sequence shown here is derived from an EMBL/GenBank/DDBJ whole genome shotgun (WGS) entry which is preliminary data.</text>
</comment>
<proteinExistence type="predicted"/>
<feature type="compositionally biased region" description="Low complexity" evidence="1">
    <location>
        <begin position="304"/>
        <end position="315"/>
    </location>
</feature>
<evidence type="ECO:0000313" key="2">
    <source>
        <dbReference type="EMBL" id="KAK0644601.1"/>
    </source>
</evidence>
<reference evidence="2" key="1">
    <citation type="submission" date="2023-06" db="EMBL/GenBank/DDBJ databases">
        <title>Genome-scale phylogeny and comparative genomics of the fungal order Sordariales.</title>
        <authorList>
            <consortium name="Lawrence Berkeley National Laboratory"/>
            <person name="Hensen N."/>
            <person name="Bonometti L."/>
            <person name="Westerberg I."/>
            <person name="Brannstrom I.O."/>
            <person name="Guillou S."/>
            <person name="Cros-Aarteil S."/>
            <person name="Calhoun S."/>
            <person name="Haridas S."/>
            <person name="Kuo A."/>
            <person name="Mondo S."/>
            <person name="Pangilinan J."/>
            <person name="Riley R."/>
            <person name="Labutti K."/>
            <person name="Andreopoulos B."/>
            <person name="Lipzen A."/>
            <person name="Chen C."/>
            <person name="Yanf M."/>
            <person name="Daum C."/>
            <person name="Ng V."/>
            <person name="Clum A."/>
            <person name="Steindorff A."/>
            <person name="Ohm R."/>
            <person name="Martin F."/>
            <person name="Silar P."/>
            <person name="Natvig D."/>
            <person name="Lalanne C."/>
            <person name="Gautier V."/>
            <person name="Ament-Velasquez S.L."/>
            <person name="Kruys A."/>
            <person name="Hutchinson M.I."/>
            <person name="Powell A.J."/>
            <person name="Barry K."/>
            <person name="Miller A.N."/>
            <person name="Grigoriev I.V."/>
            <person name="Debuchy R."/>
            <person name="Gladieux P."/>
            <person name="Thoren M.H."/>
            <person name="Johannesson H."/>
        </authorList>
    </citation>
    <scope>NUCLEOTIDE SEQUENCE</scope>
    <source>
        <strain evidence="2">SMH2532-1</strain>
    </source>
</reference>
<evidence type="ECO:0008006" key="4">
    <source>
        <dbReference type="Google" id="ProtNLM"/>
    </source>
</evidence>
<accession>A0AA40CMN6</accession>
<organism evidence="2 3">
    <name type="scientific">Cercophora newfieldiana</name>
    <dbReference type="NCBI Taxonomy" id="92897"/>
    <lineage>
        <taxon>Eukaryota</taxon>
        <taxon>Fungi</taxon>
        <taxon>Dikarya</taxon>
        <taxon>Ascomycota</taxon>
        <taxon>Pezizomycotina</taxon>
        <taxon>Sordariomycetes</taxon>
        <taxon>Sordariomycetidae</taxon>
        <taxon>Sordariales</taxon>
        <taxon>Lasiosphaeriaceae</taxon>
        <taxon>Cercophora</taxon>
    </lineage>
</organism>
<feature type="compositionally biased region" description="Polar residues" evidence="1">
    <location>
        <begin position="339"/>
        <end position="350"/>
    </location>
</feature>